<dbReference type="EC" id="1.20.4.1" evidence="4"/>
<dbReference type="Proteomes" id="UP000478837">
    <property type="component" value="Unassembled WGS sequence"/>
</dbReference>
<dbReference type="SUPFAM" id="SSF52833">
    <property type="entry name" value="Thioredoxin-like"/>
    <property type="match status" value="1"/>
</dbReference>
<dbReference type="GO" id="GO:0008794">
    <property type="term" value="F:arsenate reductase (glutaredoxin) activity"/>
    <property type="evidence" value="ECO:0007669"/>
    <property type="project" value="UniProtKB-UniRule"/>
</dbReference>
<protein>
    <recommendedName>
        <fullName evidence="4">Arsenate reductase</fullName>
        <ecNumber evidence="4">1.20.4.1</ecNumber>
    </recommendedName>
</protein>
<evidence type="ECO:0000256" key="2">
    <source>
        <dbReference type="ARBA" id="ARBA00023002"/>
    </source>
</evidence>
<dbReference type="EMBL" id="JAAAWP010000001">
    <property type="protein sequence ID" value="NDW19954.1"/>
    <property type="molecule type" value="Genomic_DNA"/>
</dbReference>
<dbReference type="RefSeq" id="WP_163109087.1">
    <property type="nucleotide sequence ID" value="NZ_JAAAWP010000001.1"/>
</dbReference>
<evidence type="ECO:0000256" key="1">
    <source>
        <dbReference type="ARBA" id="ARBA00007198"/>
    </source>
</evidence>
<evidence type="ECO:0000256" key="4">
    <source>
        <dbReference type="RuleBase" id="RU362029"/>
    </source>
</evidence>
<sequence>MTDVTILHNPRCSKSRQTLALLEEKGVSPTIIEYLKTPLSAQELKAVFKKLNIESVRQMMRTKEQEYKEAHLADPSIEEKRLFNAMAETPKLIERPIVICGDKARIGRPPENVLDILS</sequence>
<comment type="catalytic activity">
    <reaction evidence="4">
        <text>[glutaredoxin]-dithiol + arsenate + glutathione + H(+) = glutathionyl-S-S-[glutaredoxin] + arsenite + H2O</text>
        <dbReference type="Rhea" id="RHEA:22016"/>
        <dbReference type="Rhea" id="RHEA-COMP:10729"/>
        <dbReference type="Rhea" id="RHEA-COMP:17668"/>
        <dbReference type="ChEBI" id="CHEBI:15377"/>
        <dbReference type="ChEBI" id="CHEBI:15378"/>
        <dbReference type="ChEBI" id="CHEBI:29242"/>
        <dbReference type="ChEBI" id="CHEBI:29950"/>
        <dbReference type="ChEBI" id="CHEBI:48597"/>
        <dbReference type="ChEBI" id="CHEBI:57925"/>
        <dbReference type="ChEBI" id="CHEBI:146199"/>
        <dbReference type="EC" id="1.20.4.1"/>
    </reaction>
</comment>
<evidence type="ECO:0000313" key="6">
    <source>
        <dbReference type="Proteomes" id="UP000478837"/>
    </source>
</evidence>
<reference evidence="5 6" key="1">
    <citation type="submission" date="2020-01" db="EMBL/GenBank/DDBJ databases">
        <title>Genomes of bacteria type strains.</title>
        <authorList>
            <person name="Chen J."/>
            <person name="Zhu S."/>
            <person name="Yang J."/>
        </authorList>
    </citation>
    <scope>NUCLEOTIDE SEQUENCE [LARGE SCALE GENOMIC DNA]</scope>
    <source>
        <strain evidence="5 6">LMG 22958</strain>
    </source>
</reference>
<evidence type="ECO:0000256" key="3">
    <source>
        <dbReference type="PROSITE-ProRule" id="PRU01282"/>
    </source>
</evidence>
<name>A0A6L9MP14_9ALTE</name>
<keyword evidence="2 4" id="KW-0560">Oxidoreductase</keyword>
<dbReference type="NCBIfam" id="TIGR00014">
    <property type="entry name" value="arsC"/>
    <property type="match status" value="1"/>
</dbReference>
<dbReference type="InterPro" id="IPR006659">
    <property type="entry name" value="Arsenate_reductase"/>
</dbReference>
<accession>A0A6L9MP14</accession>
<dbReference type="AlphaFoldDB" id="A0A6L9MP14"/>
<gene>
    <name evidence="5" type="primary">arsC</name>
    <name evidence="5" type="ORF">GTW09_00205</name>
</gene>
<keyword evidence="6" id="KW-1185">Reference proteome</keyword>
<dbReference type="CDD" id="cd03034">
    <property type="entry name" value="ArsC_ArsC"/>
    <property type="match status" value="1"/>
</dbReference>
<proteinExistence type="inferred from homology"/>
<dbReference type="Gene3D" id="3.40.30.10">
    <property type="entry name" value="Glutaredoxin"/>
    <property type="match status" value="1"/>
</dbReference>
<comment type="similarity">
    <text evidence="1 3 4">Belongs to the ArsC family.</text>
</comment>
<dbReference type="InterPro" id="IPR036249">
    <property type="entry name" value="Thioredoxin-like_sf"/>
</dbReference>
<dbReference type="PANTHER" id="PTHR30041">
    <property type="entry name" value="ARSENATE REDUCTASE"/>
    <property type="match status" value="1"/>
</dbReference>
<organism evidence="5 6">
    <name type="scientific">Alteromonas hispanica</name>
    <dbReference type="NCBI Taxonomy" id="315421"/>
    <lineage>
        <taxon>Bacteria</taxon>
        <taxon>Pseudomonadati</taxon>
        <taxon>Pseudomonadota</taxon>
        <taxon>Gammaproteobacteria</taxon>
        <taxon>Alteromonadales</taxon>
        <taxon>Alteromonadaceae</taxon>
        <taxon>Alteromonas/Salinimonas group</taxon>
        <taxon>Alteromonas</taxon>
    </lineage>
</organism>
<dbReference type="PROSITE" id="PS51353">
    <property type="entry name" value="ARSC"/>
    <property type="match status" value="1"/>
</dbReference>
<dbReference type="PANTHER" id="PTHR30041:SF4">
    <property type="entry name" value="ARSENATE REDUCTASE"/>
    <property type="match status" value="1"/>
</dbReference>
<dbReference type="Pfam" id="PF03960">
    <property type="entry name" value="ArsC"/>
    <property type="match status" value="1"/>
</dbReference>
<evidence type="ECO:0000313" key="5">
    <source>
        <dbReference type="EMBL" id="NDW19954.1"/>
    </source>
</evidence>
<dbReference type="InterPro" id="IPR006660">
    <property type="entry name" value="Arsenate_reductase-like"/>
</dbReference>
<comment type="caution">
    <text evidence="5">The sequence shown here is derived from an EMBL/GenBank/DDBJ whole genome shotgun (WGS) entry which is preliminary data.</text>
</comment>